<keyword evidence="3" id="KW-1003">Cell membrane</keyword>
<dbReference type="RefSeq" id="WP_145421070.1">
    <property type="nucleotide sequence ID" value="NZ_CP036526.1"/>
</dbReference>
<dbReference type="InterPro" id="IPR018076">
    <property type="entry name" value="T2SS_GspF_dom"/>
</dbReference>
<feature type="domain" description="Type II secretion system protein GspF" evidence="9">
    <location>
        <begin position="29"/>
        <end position="153"/>
    </location>
</feature>
<evidence type="ECO:0000313" key="11">
    <source>
        <dbReference type="Proteomes" id="UP000319817"/>
    </source>
</evidence>
<dbReference type="GO" id="GO:0005886">
    <property type="term" value="C:plasma membrane"/>
    <property type="evidence" value="ECO:0007669"/>
    <property type="project" value="UniProtKB-SubCell"/>
</dbReference>
<gene>
    <name evidence="10" type="primary">epsF_6</name>
    <name evidence="10" type="ORF">K239x_53410</name>
</gene>
<dbReference type="Pfam" id="PF00482">
    <property type="entry name" value="T2SSF"/>
    <property type="match status" value="2"/>
</dbReference>
<dbReference type="AlphaFoldDB" id="A0A517P1U6"/>
<evidence type="ECO:0000256" key="5">
    <source>
        <dbReference type="ARBA" id="ARBA00022692"/>
    </source>
</evidence>
<keyword evidence="7 8" id="KW-0472">Membrane</keyword>
<feature type="domain" description="Type II secretion system protein GspF" evidence="9">
    <location>
        <begin position="233"/>
        <end position="356"/>
    </location>
</feature>
<evidence type="ECO:0000259" key="9">
    <source>
        <dbReference type="Pfam" id="PF00482"/>
    </source>
</evidence>
<evidence type="ECO:0000256" key="2">
    <source>
        <dbReference type="ARBA" id="ARBA00005745"/>
    </source>
</evidence>
<evidence type="ECO:0000256" key="6">
    <source>
        <dbReference type="ARBA" id="ARBA00022989"/>
    </source>
</evidence>
<dbReference type="Gene3D" id="1.20.81.30">
    <property type="entry name" value="Type II secretion system (T2SS), domain F"/>
    <property type="match status" value="2"/>
</dbReference>
<dbReference type="OrthoDB" id="9805682at2"/>
<keyword evidence="6 8" id="KW-1133">Transmembrane helix</keyword>
<name>A0A517P1U6_9BACT</name>
<comment type="similarity">
    <text evidence="2">Belongs to the GSP F family.</text>
</comment>
<keyword evidence="5 8" id="KW-0812">Transmembrane</keyword>
<keyword evidence="4" id="KW-0997">Cell inner membrane</keyword>
<feature type="transmembrane region" description="Helical" evidence="8">
    <location>
        <begin position="337"/>
        <end position="357"/>
    </location>
</feature>
<evidence type="ECO:0000256" key="4">
    <source>
        <dbReference type="ARBA" id="ARBA00022519"/>
    </source>
</evidence>
<organism evidence="10 11">
    <name type="scientific">Stieleria marina</name>
    <dbReference type="NCBI Taxonomy" id="1930275"/>
    <lineage>
        <taxon>Bacteria</taxon>
        <taxon>Pseudomonadati</taxon>
        <taxon>Planctomycetota</taxon>
        <taxon>Planctomycetia</taxon>
        <taxon>Pirellulales</taxon>
        <taxon>Pirellulaceae</taxon>
        <taxon>Stieleria</taxon>
    </lineage>
</organism>
<evidence type="ECO:0000256" key="1">
    <source>
        <dbReference type="ARBA" id="ARBA00004429"/>
    </source>
</evidence>
<dbReference type="PANTHER" id="PTHR30012">
    <property type="entry name" value="GENERAL SECRETION PATHWAY PROTEIN"/>
    <property type="match status" value="1"/>
</dbReference>
<protein>
    <submittedName>
        <fullName evidence="10">Type II secretion system protein F</fullName>
    </submittedName>
</protein>
<feature type="transmembrane region" description="Helical" evidence="8">
    <location>
        <begin position="130"/>
        <end position="152"/>
    </location>
</feature>
<dbReference type="Proteomes" id="UP000319817">
    <property type="component" value="Chromosome"/>
</dbReference>
<evidence type="ECO:0000256" key="8">
    <source>
        <dbReference type="SAM" id="Phobius"/>
    </source>
</evidence>
<dbReference type="InterPro" id="IPR003004">
    <property type="entry name" value="GspF/PilC"/>
</dbReference>
<evidence type="ECO:0000313" key="10">
    <source>
        <dbReference type="EMBL" id="QDT13323.1"/>
    </source>
</evidence>
<evidence type="ECO:0000256" key="3">
    <source>
        <dbReference type="ARBA" id="ARBA00022475"/>
    </source>
</evidence>
<sequence>MSLESWFLSHARVSAKRHSRVSLDDKMSFFQQFGSLLASGTPMLRALKISAEQNQSTQLQATMEEVGERVASGSSLNVAINDAASDLFPLHWVAMIATGEATGKLDEVLVDLNRQIREAADTRSKFIGSMIYPCVLVFVAVLVLVVMLWFVVPTFGDMFKDMGAELPDITVFVLDCSDYLANYGLYVFGGLAVGTFFFRRWAKTEPGMRRITSVLVAIPVVGDLVIQSSMYRFSSNLALLLRSGVPMLETMNTVADVFKGQPPYRDALHHARNRMAAGRSLADGLEETGLFTSMMVNAVRVGEESAQLGPVMEELAPYYREKTQAFMSRVTKLAEPAIIMVMGGVISVVMLAIYIPMFEMAGNVG</sequence>
<dbReference type="PRINTS" id="PR00812">
    <property type="entry name" value="BCTERIALGSPF"/>
</dbReference>
<proteinExistence type="inferred from homology"/>
<dbReference type="EMBL" id="CP036526">
    <property type="protein sequence ID" value="QDT13323.1"/>
    <property type="molecule type" value="Genomic_DNA"/>
</dbReference>
<keyword evidence="11" id="KW-1185">Reference proteome</keyword>
<evidence type="ECO:0000256" key="7">
    <source>
        <dbReference type="ARBA" id="ARBA00023136"/>
    </source>
</evidence>
<reference evidence="10 11" key="1">
    <citation type="submission" date="2019-02" db="EMBL/GenBank/DDBJ databases">
        <title>Deep-cultivation of Planctomycetes and their phenomic and genomic characterization uncovers novel biology.</title>
        <authorList>
            <person name="Wiegand S."/>
            <person name="Jogler M."/>
            <person name="Boedeker C."/>
            <person name="Pinto D."/>
            <person name="Vollmers J."/>
            <person name="Rivas-Marin E."/>
            <person name="Kohn T."/>
            <person name="Peeters S.H."/>
            <person name="Heuer A."/>
            <person name="Rast P."/>
            <person name="Oberbeckmann S."/>
            <person name="Bunk B."/>
            <person name="Jeske O."/>
            <person name="Meyerdierks A."/>
            <person name="Storesund J.E."/>
            <person name="Kallscheuer N."/>
            <person name="Luecker S."/>
            <person name="Lage O.M."/>
            <person name="Pohl T."/>
            <person name="Merkel B.J."/>
            <person name="Hornburger P."/>
            <person name="Mueller R.-W."/>
            <person name="Bruemmer F."/>
            <person name="Labrenz M."/>
            <person name="Spormann A.M."/>
            <person name="Op den Camp H."/>
            <person name="Overmann J."/>
            <person name="Amann R."/>
            <person name="Jetten M.S.M."/>
            <person name="Mascher T."/>
            <person name="Medema M.H."/>
            <person name="Devos D.P."/>
            <person name="Kaster A.-K."/>
            <person name="Ovreas L."/>
            <person name="Rohde M."/>
            <person name="Galperin M.Y."/>
            <person name="Jogler C."/>
        </authorList>
    </citation>
    <scope>NUCLEOTIDE SEQUENCE [LARGE SCALE GENOMIC DNA]</scope>
    <source>
        <strain evidence="10 11">K23_9</strain>
    </source>
</reference>
<dbReference type="InterPro" id="IPR042094">
    <property type="entry name" value="T2SS_GspF_sf"/>
</dbReference>
<dbReference type="GO" id="GO:0015628">
    <property type="term" value="P:protein secretion by the type II secretion system"/>
    <property type="evidence" value="ECO:0007669"/>
    <property type="project" value="TreeGrafter"/>
</dbReference>
<dbReference type="PANTHER" id="PTHR30012:SF7">
    <property type="entry name" value="PROTEIN TRANSPORT PROTEIN HOFC HOMOLOG"/>
    <property type="match status" value="1"/>
</dbReference>
<feature type="transmembrane region" description="Helical" evidence="8">
    <location>
        <begin position="183"/>
        <end position="202"/>
    </location>
</feature>
<accession>A0A517P1U6</accession>
<comment type="subcellular location">
    <subcellularLocation>
        <location evidence="1">Cell inner membrane</location>
        <topology evidence="1">Multi-pass membrane protein</topology>
    </subcellularLocation>
</comment>